<dbReference type="EMBL" id="BA000058">
    <property type="protein sequence ID" value="BAO04899.1"/>
    <property type="molecule type" value="Genomic_DNA"/>
</dbReference>
<sequence>MEENKIKVARYKNLSYGVYYEDQGIRKPYIWSGSKGKLIDTKEIPETVVNWLIQNSNAFDDAELVIIEDTEQAKEIVGNIENIEEIKENIYTRKQVEEILAGNFMKMKSDLEKVTLKTEKDFICRIAKEIGIDSVGKQKFLAEWAGKKREVIFEE</sequence>
<name>A0A060N9J6_CLOBO</name>
<dbReference type="AlphaFoldDB" id="A0A060N9J6"/>
<accession>A0A060N9J6</accession>
<organism evidence="1">
    <name type="scientific">Clostridium botulinum B str. Osaka05</name>
    <dbReference type="NCBI Taxonomy" id="1407017"/>
    <lineage>
        <taxon>Bacteria</taxon>
        <taxon>Bacillati</taxon>
        <taxon>Bacillota</taxon>
        <taxon>Clostridia</taxon>
        <taxon>Eubacteriales</taxon>
        <taxon>Clostridiaceae</taxon>
        <taxon>Clostridium</taxon>
    </lineage>
</organism>
<reference evidence="1" key="1">
    <citation type="submission" date="2013-10" db="EMBL/GenBank/DDBJ databases">
        <title>Draft genome sequence of Clostridium botulinum type B strain Osaka05.</title>
        <authorList>
            <person name="Sakaguchi Y."/>
            <person name="Hosomi K."/>
            <person name="Uchiyama J."/>
            <person name="Ogura Y."/>
            <person name="Sakaguchi M."/>
            <person name="Kohda T."/>
            <person name="Mukamoto M."/>
            <person name="Misawa N."/>
            <person name="Matsuzaki S."/>
            <person name="Hayashi T."/>
            <person name="Kozaki S."/>
        </authorList>
    </citation>
    <scope>NUCLEOTIDE SEQUENCE</scope>
    <source>
        <strain evidence="1">Osaka05</strain>
    </source>
</reference>
<gene>
    <name evidence="1" type="ORF">CBO05P1_180</name>
</gene>
<proteinExistence type="predicted"/>
<evidence type="ECO:0000313" key="1">
    <source>
        <dbReference type="EMBL" id="BAO04899.1"/>
    </source>
</evidence>
<protein>
    <submittedName>
        <fullName evidence="1">Uncharacterized protein yonA</fullName>
    </submittedName>
</protein>
<dbReference type="Proteomes" id="UP000054164">
    <property type="component" value="Unassembled WGS sequence"/>
</dbReference>
<dbReference type="HOGENOM" id="CLU_1692407_0_0_9"/>
<dbReference type="RefSeq" id="WP_030031979.1">
    <property type="nucleotide sequence ID" value="NZ_BA000058.1"/>
</dbReference>